<dbReference type="Proteomes" id="UP000006055">
    <property type="component" value="Chromosome"/>
</dbReference>
<comment type="similarity">
    <text evidence="4">Belongs to the ABC transporter superfamily. Macrolide exporter (TC 3.A.1.122) family.</text>
</comment>
<dbReference type="STRING" id="706587.Desti_0460"/>
<evidence type="ECO:0000259" key="5">
    <source>
        <dbReference type="PROSITE" id="PS50893"/>
    </source>
</evidence>
<dbReference type="eggNOG" id="COG1136">
    <property type="taxonomic scope" value="Bacteria"/>
</dbReference>
<evidence type="ECO:0000313" key="6">
    <source>
        <dbReference type="EMBL" id="AFM23195.1"/>
    </source>
</evidence>
<dbReference type="PROSITE" id="PS00211">
    <property type="entry name" value="ABC_TRANSPORTER_1"/>
    <property type="match status" value="1"/>
</dbReference>
<dbReference type="GO" id="GO:0022857">
    <property type="term" value="F:transmembrane transporter activity"/>
    <property type="evidence" value="ECO:0007669"/>
    <property type="project" value="UniProtKB-ARBA"/>
</dbReference>
<keyword evidence="2" id="KW-0547">Nucleotide-binding</keyword>
<evidence type="ECO:0000256" key="1">
    <source>
        <dbReference type="ARBA" id="ARBA00022448"/>
    </source>
</evidence>
<dbReference type="HOGENOM" id="CLU_000604_1_22_7"/>
<evidence type="ECO:0000313" key="7">
    <source>
        <dbReference type="Proteomes" id="UP000006055"/>
    </source>
</evidence>
<protein>
    <submittedName>
        <fullName evidence="6">ABC-type antimicrobial peptide transport system, ATPase component</fullName>
    </submittedName>
</protein>
<dbReference type="EMBL" id="CP003360">
    <property type="protein sequence ID" value="AFM23195.1"/>
    <property type="molecule type" value="Genomic_DNA"/>
</dbReference>
<keyword evidence="7" id="KW-1185">Reference proteome</keyword>
<keyword evidence="1" id="KW-0813">Transport</keyword>
<dbReference type="InterPro" id="IPR003439">
    <property type="entry name" value="ABC_transporter-like_ATP-bd"/>
</dbReference>
<dbReference type="FunFam" id="3.40.50.300:FF:000032">
    <property type="entry name" value="Export ABC transporter ATP-binding protein"/>
    <property type="match status" value="1"/>
</dbReference>
<evidence type="ECO:0000256" key="3">
    <source>
        <dbReference type="ARBA" id="ARBA00022840"/>
    </source>
</evidence>
<reference evidence="7" key="1">
    <citation type="submission" date="2012-06" db="EMBL/GenBank/DDBJ databases">
        <title>Complete sequence of chromosome of Desulfomonile tiedjei DSM 6799.</title>
        <authorList>
            <person name="Lucas S."/>
            <person name="Copeland A."/>
            <person name="Lapidus A."/>
            <person name="Glavina del Rio T."/>
            <person name="Dalin E."/>
            <person name="Tice H."/>
            <person name="Bruce D."/>
            <person name="Goodwin L."/>
            <person name="Pitluck S."/>
            <person name="Peters L."/>
            <person name="Ovchinnikova G."/>
            <person name="Zeytun A."/>
            <person name="Lu M."/>
            <person name="Kyrpides N."/>
            <person name="Mavromatis K."/>
            <person name="Ivanova N."/>
            <person name="Brettin T."/>
            <person name="Detter J.C."/>
            <person name="Han C."/>
            <person name="Larimer F."/>
            <person name="Land M."/>
            <person name="Hauser L."/>
            <person name="Markowitz V."/>
            <person name="Cheng J.-F."/>
            <person name="Hugenholtz P."/>
            <person name="Woyke T."/>
            <person name="Wu D."/>
            <person name="Spring S."/>
            <person name="Schroeder M."/>
            <person name="Brambilla E."/>
            <person name="Klenk H.-P."/>
            <person name="Eisen J.A."/>
        </authorList>
    </citation>
    <scope>NUCLEOTIDE SEQUENCE [LARGE SCALE GENOMIC DNA]</scope>
    <source>
        <strain evidence="7">ATCC 49306 / DSM 6799 / DCB-1</strain>
    </source>
</reference>
<dbReference type="CDD" id="cd03255">
    <property type="entry name" value="ABC_MJ0796_LolCDE_FtsE"/>
    <property type="match status" value="1"/>
</dbReference>
<dbReference type="Gene3D" id="3.40.50.300">
    <property type="entry name" value="P-loop containing nucleotide triphosphate hydrolases"/>
    <property type="match status" value="1"/>
</dbReference>
<dbReference type="SUPFAM" id="SSF52540">
    <property type="entry name" value="P-loop containing nucleoside triphosphate hydrolases"/>
    <property type="match status" value="1"/>
</dbReference>
<accession>I4C0V4</accession>
<dbReference type="OrthoDB" id="9809450at2"/>
<dbReference type="PATRIC" id="fig|706587.4.peg.524"/>
<dbReference type="PANTHER" id="PTHR24220:SF86">
    <property type="entry name" value="ABC TRANSPORTER ABCH.1"/>
    <property type="match status" value="1"/>
</dbReference>
<gene>
    <name evidence="6" type="ordered locus">Desti_0460</name>
</gene>
<evidence type="ECO:0000256" key="4">
    <source>
        <dbReference type="ARBA" id="ARBA00038388"/>
    </source>
</evidence>
<dbReference type="InterPro" id="IPR015854">
    <property type="entry name" value="ABC_transpr_LolD-like"/>
</dbReference>
<keyword evidence="3" id="KW-0067">ATP-binding</keyword>
<name>I4C0V4_DESTA</name>
<dbReference type="PANTHER" id="PTHR24220">
    <property type="entry name" value="IMPORT ATP-BINDING PROTEIN"/>
    <property type="match status" value="1"/>
</dbReference>
<dbReference type="GO" id="GO:0005886">
    <property type="term" value="C:plasma membrane"/>
    <property type="evidence" value="ECO:0007669"/>
    <property type="project" value="TreeGrafter"/>
</dbReference>
<dbReference type="InterPro" id="IPR027417">
    <property type="entry name" value="P-loop_NTPase"/>
</dbReference>
<sequence length="232" mass="25311">MIEVRGLYKTFNKDRADVHVLKDVSLTIDKGEFVSIMAPSGMGKSTLLNVLGCLDQPTSGSYQLDGVPIHDMNDDELSAIRNKKIGFVFQSFHLLPRMTAWENVILPLLYGDDDSNMKEKAVEVLTSVGLADRVDHLPKELSGGQQQRVAVARALINDPSIILADEPTGNLDSSSGEEVMNIFRKLHSEGVTLVVVTHDMDVALQADRLIQMKDGKISGDSVAKGAAPEVLR</sequence>
<organism evidence="6 7">
    <name type="scientific">Desulfomonile tiedjei (strain ATCC 49306 / DSM 6799 / DCB-1)</name>
    <dbReference type="NCBI Taxonomy" id="706587"/>
    <lineage>
        <taxon>Bacteria</taxon>
        <taxon>Pseudomonadati</taxon>
        <taxon>Thermodesulfobacteriota</taxon>
        <taxon>Desulfomonilia</taxon>
        <taxon>Desulfomonilales</taxon>
        <taxon>Desulfomonilaceae</taxon>
        <taxon>Desulfomonile</taxon>
    </lineage>
</organism>
<dbReference type="GO" id="GO:0016887">
    <property type="term" value="F:ATP hydrolysis activity"/>
    <property type="evidence" value="ECO:0007669"/>
    <property type="project" value="InterPro"/>
</dbReference>
<dbReference type="GO" id="GO:0098796">
    <property type="term" value="C:membrane protein complex"/>
    <property type="evidence" value="ECO:0007669"/>
    <property type="project" value="UniProtKB-ARBA"/>
</dbReference>
<dbReference type="InterPro" id="IPR017871">
    <property type="entry name" value="ABC_transporter-like_CS"/>
</dbReference>
<feature type="domain" description="ABC transporter" evidence="5">
    <location>
        <begin position="2"/>
        <end position="230"/>
    </location>
</feature>
<dbReference type="AlphaFoldDB" id="I4C0V4"/>
<dbReference type="GO" id="GO:0005524">
    <property type="term" value="F:ATP binding"/>
    <property type="evidence" value="ECO:0007669"/>
    <property type="project" value="UniProtKB-KW"/>
</dbReference>
<dbReference type="KEGG" id="dti:Desti_0460"/>
<dbReference type="SMART" id="SM00382">
    <property type="entry name" value="AAA"/>
    <property type="match status" value="1"/>
</dbReference>
<proteinExistence type="inferred from homology"/>
<dbReference type="InterPro" id="IPR017911">
    <property type="entry name" value="MacB-like_ATP-bd"/>
</dbReference>
<dbReference type="PROSITE" id="PS50893">
    <property type="entry name" value="ABC_TRANSPORTER_2"/>
    <property type="match status" value="1"/>
</dbReference>
<evidence type="ECO:0000256" key="2">
    <source>
        <dbReference type="ARBA" id="ARBA00022741"/>
    </source>
</evidence>
<dbReference type="Pfam" id="PF00005">
    <property type="entry name" value="ABC_tran"/>
    <property type="match status" value="1"/>
</dbReference>
<dbReference type="InterPro" id="IPR003593">
    <property type="entry name" value="AAA+_ATPase"/>
</dbReference>
<dbReference type="RefSeq" id="WP_014808354.1">
    <property type="nucleotide sequence ID" value="NC_018025.1"/>
</dbReference>